<feature type="region of interest" description="Disordered" evidence="1">
    <location>
        <begin position="1"/>
        <end position="46"/>
    </location>
</feature>
<feature type="compositionally biased region" description="Polar residues" evidence="1">
    <location>
        <begin position="8"/>
        <end position="19"/>
    </location>
</feature>
<evidence type="ECO:0000313" key="2">
    <source>
        <dbReference type="EMBL" id="KAK6326238.1"/>
    </source>
</evidence>
<sequence length="96" mass="10789">MELPGESIDSSPDTGSPCPSQHHALHHSGSDIHGNPSSNLENGKRRFSVRVQSVDFVQLQRMAEYRVTKHKGSNPFIRAVAVCERKTPHGKRTWRM</sequence>
<organism evidence="2 3">
    <name type="scientific">Coregonus suidteri</name>
    <dbReference type="NCBI Taxonomy" id="861788"/>
    <lineage>
        <taxon>Eukaryota</taxon>
        <taxon>Metazoa</taxon>
        <taxon>Chordata</taxon>
        <taxon>Craniata</taxon>
        <taxon>Vertebrata</taxon>
        <taxon>Euteleostomi</taxon>
        <taxon>Actinopterygii</taxon>
        <taxon>Neopterygii</taxon>
        <taxon>Teleostei</taxon>
        <taxon>Protacanthopterygii</taxon>
        <taxon>Salmoniformes</taxon>
        <taxon>Salmonidae</taxon>
        <taxon>Coregoninae</taxon>
        <taxon>Coregonus</taxon>
    </lineage>
</organism>
<keyword evidence="3" id="KW-1185">Reference proteome</keyword>
<proteinExistence type="predicted"/>
<evidence type="ECO:0000313" key="3">
    <source>
        <dbReference type="Proteomes" id="UP001356427"/>
    </source>
</evidence>
<protein>
    <submittedName>
        <fullName evidence="2">Uncharacterized protein</fullName>
    </submittedName>
</protein>
<evidence type="ECO:0000256" key="1">
    <source>
        <dbReference type="SAM" id="MobiDB-lite"/>
    </source>
</evidence>
<name>A0AAN8R6V3_9TELE</name>
<dbReference type="AlphaFoldDB" id="A0AAN8R6V3"/>
<reference evidence="2 3" key="1">
    <citation type="submission" date="2021-04" db="EMBL/GenBank/DDBJ databases">
        <authorList>
            <person name="De Guttry C."/>
            <person name="Zahm M."/>
            <person name="Klopp C."/>
            <person name="Cabau C."/>
            <person name="Louis A."/>
            <person name="Berthelot C."/>
            <person name="Parey E."/>
            <person name="Roest Crollius H."/>
            <person name="Montfort J."/>
            <person name="Robinson-Rechavi M."/>
            <person name="Bucao C."/>
            <person name="Bouchez O."/>
            <person name="Gislard M."/>
            <person name="Lluch J."/>
            <person name="Milhes M."/>
            <person name="Lampietro C."/>
            <person name="Lopez Roques C."/>
            <person name="Donnadieu C."/>
            <person name="Braasch I."/>
            <person name="Desvignes T."/>
            <person name="Postlethwait J."/>
            <person name="Bobe J."/>
            <person name="Wedekind C."/>
            <person name="Guiguen Y."/>
        </authorList>
    </citation>
    <scope>NUCLEOTIDE SEQUENCE [LARGE SCALE GENOMIC DNA]</scope>
    <source>
        <strain evidence="2">Cs_M1</strain>
        <tissue evidence="2">Blood</tissue>
    </source>
</reference>
<comment type="caution">
    <text evidence="2">The sequence shown here is derived from an EMBL/GenBank/DDBJ whole genome shotgun (WGS) entry which is preliminary data.</text>
</comment>
<dbReference type="Proteomes" id="UP001356427">
    <property type="component" value="Unassembled WGS sequence"/>
</dbReference>
<gene>
    <name evidence="2" type="ORF">J4Q44_G00018830</name>
</gene>
<accession>A0AAN8R6V3</accession>
<dbReference type="EMBL" id="JAGTTL010000002">
    <property type="protein sequence ID" value="KAK6326238.1"/>
    <property type="molecule type" value="Genomic_DNA"/>
</dbReference>